<name>A0A364XVC9_9BACT</name>
<dbReference type="EMBL" id="QMFY01000024">
    <property type="protein sequence ID" value="RAV97916.1"/>
    <property type="molecule type" value="Genomic_DNA"/>
</dbReference>
<proteinExistence type="predicted"/>
<comment type="caution">
    <text evidence="1">The sequence shown here is derived from an EMBL/GenBank/DDBJ whole genome shotgun (WGS) entry which is preliminary data.</text>
</comment>
<dbReference type="OrthoDB" id="2044786at2"/>
<protein>
    <submittedName>
        <fullName evidence="1">Uncharacterized protein</fullName>
    </submittedName>
</protein>
<dbReference type="SUPFAM" id="SSF160631">
    <property type="entry name" value="SMI1/KNR4-like"/>
    <property type="match status" value="1"/>
</dbReference>
<dbReference type="InterPro" id="IPR037883">
    <property type="entry name" value="Knr4/Smi1-like_sf"/>
</dbReference>
<dbReference type="Proteomes" id="UP000251889">
    <property type="component" value="Unassembled WGS sequence"/>
</dbReference>
<gene>
    <name evidence="1" type="ORF">DQQ10_25930</name>
</gene>
<accession>A0A364XVC9</accession>
<evidence type="ECO:0000313" key="2">
    <source>
        <dbReference type="Proteomes" id="UP000251889"/>
    </source>
</evidence>
<organism evidence="1 2">
    <name type="scientific">Pseudochryseolinea flava</name>
    <dbReference type="NCBI Taxonomy" id="2059302"/>
    <lineage>
        <taxon>Bacteria</taxon>
        <taxon>Pseudomonadati</taxon>
        <taxon>Bacteroidota</taxon>
        <taxon>Cytophagia</taxon>
        <taxon>Cytophagales</taxon>
        <taxon>Fulvivirgaceae</taxon>
        <taxon>Pseudochryseolinea</taxon>
    </lineage>
</organism>
<keyword evidence="2" id="KW-1185">Reference proteome</keyword>
<dbReference type="AlphaFoldDB" id="A0A364XVC9"/>
<reference evidence="1 2" key="1">
    <citation type="submission" date="2018-06" db="EMBL/GenBank/DDBJ databases">
        <title>Chryseolinea flavus sp. nov., a member of the phylum Bacteroidetes isolated from soil.</title>
        <authorList>
            <person name="Li Y."/>
            <person name="Wang J."/>
        </authorList>
    </citation>
    <scope>NUCLEOTIDE SEQUENCE [LARGE SCALE GENOMIC DNA]</scope>
    <source>
        <strain evidence="1 2">SDU1-6</strain>
    </source>
</reference>
<dbReference type="RefSeq" id="WP_112749862.1">
    <property type="nucleotide sequence ID" value="NZ_QMFY01000024.1"/>
</dbReference>
<evidence type="ECO:0000313" key="1">
    <source>
        <dbReference type="EMBL" id="RAV97916.1"/>
    </source>
</evidence>
<sequence>MYDSKGIERSTALFFSVCPCTESIYNIIRSFEAAITDAGFAINFSDPISLADVQTAELALGFTFPWEYPTLITTHGLLYFLHLKSQAYLFDMLLPAHIVEDIAFAFDDQDNPRRDVVIFQKFGERILSWNTTTLFMFIRECRQTMFMLPMLLRRADRCL</sequence>